<evidence type="ECO:0000259" key="3">
    <source>
        <dbReference type="PROSITE" id="PS50110"/>
    </source>
</evidence>
<dbReference type="PROSITE" id="PS50110">
    <property type="entry name" value="RESPONSE_REGULATORY"/>
    <property type="match status" value="1"/>
</dbReference>
<dbReference type="InterPro" id="IPR011006">
    <property type="entry name" value="CheY-like_superfamily"/>
</dbReference>
<dbReference type="eggNOG" id="KOG1601">
    <property type="taxonomic scope" value="Eukaryota"/>
</dbReference>
<dbReference type="GO" id="GO:0009736">
    <property type="term" value="P:cytokinin-activated signaling pathway"/>
    <property type="evidence" value="ECO:0007669"/>
    <property type="project" value="InterPro"/>
</dbReference>
<dbReference type="Gramene" id="OGLUM08G14090.1">
    <property type="protein sequence ID" value="OGLUM08G14090.1"/>
    <property type="gene ID" value="OGLUM08G14090"/>
</dbReference>
<evidence type="ECO:0000313" key="5">
    <source>
        <dbReference type="Proteomes" id="UP000026961"/>
    </source>
</evidence>
<evidence type="ECO:0000256" key="1">
    <source>
        <dbReference type="ARBA" id="ARBA00023012"/>
    </source>
</evidence>
<sequence>MGEKTEYRDGLVENAFMGLFARKMEKYAVVSSSGGKEKKKSSWACEFNATLTVPFFHWLISPSENPESAPLNKDFMDIKPTVRIMIEHDVNMIVSDYCMPNMTGYDLLMEVEKSPKLAHLPVVIASSDNIPERIRKCLDGGAKDYILKPVKIVDVPRILNYI</sequence>
<evidence type="ECO:0000256" key="2">
    <source>
        <dbReference type="PROSITE-ProRule" id="PRU00169"/>
    </source>
</evidence>
<feature type="modified residue" description="4-aspartylphosphate" evidence="2">
    <location>
        <position position="96"/>
    </location>
</feature>
<organism evidence="4">
    <name type="scientific">Oryza glumipatula</name>
    <dbReference type="NCBI Taxonomy" id="40148"/>
    <lineage>
        <taxon>Eukaryota</taxon>
        <taxon>Viridiplantae</taxon>
        <taxon>Streptophyta</taxon>
        <taxon>Embryophyta</taxon>
        <taxon>Tracheophyta</taxon>
        <taxon>Spermatophyta</taxon>
        <taxon>Magnoliopsida</taxon>
        <taxon>Liliopsida</taxon>
        <taxon>Poales</taxon>
        <taxon>Poaceae</taxon>
        <taxon>BOP clade</taxon>
        <taxon>Oryzoideae</taxon>
        <taxon>Oryzeae</taxon>
        <taxon>Oryzinae</taxon>
        <taxon>Oryza</taxon>
    </lineage>
</organism>
<protein>
    <recommendedName>
        <fullName evidence="3">Response regulatory domain-containing protein</fullName>
    </recommendedName>
</protein>
<evidence type="ECO:0000313" key="4">
    <source>
        <dbReference type="EnsemblPlants" id="OGLUM08G14090.1"/>
    </source>
</evidence>
<dbReference type="PANTHER" id="PTHR43874:SF33">
    <property type="entry name" value="TWO-COMPONENT RESPONSE REGULATOR ORR8"/>
    <property type="match status" value="1"/>
</dbReference>
<dbReference type="InterPro" id="IPR045279">
    <property type="entry name" value="ARR-like"/>
</dbReference>
<proteinExistence type="predicted"/>
<keyword evidence="1" id="KW-0902">Two-component regulatory system</keyword>
<dbReference type="HOGENOM" id="CLU_125696_0_0_1"/>
<reference evidence="4" key="2">
    <citation type="submission" date="2018-05" db="EMBL/GenBank/DDBJ databases">
        <title>OgluRS3 (Oryza glumaepatula Reference Sequence Version 3).</title>
        <authorList>
            <person name="Zhang J."/>
            <person name="Kudrna D."/>
            <person name="Lee S."/>
            <person name="Talag J."/>
            <person name="Welchert J."/>
            <person name="Wing R.A."/>
        </authorList>
    </citation>
    <scope>NUCLEOTIDE SEQUENCE [LARGE SCALE GENOMIC DNA]</scope>
</reference>
<feature type="domain" description="Response regulatory" evidence="3">
    <location>
        <begin position="41"/>
        <end position="162"/>
    </location>
</feature>
<dbReference type="AlphaFoldDB" id="A0A0E0AUV9"/>
<name>A0A0E0AUV9_9ORYZ</name>
<reference evidence="4" key="1">
    <citation type="submission" date="2015-04" db="UniProtKB">
        <authorList>
            <consortium name="EnsemblPlants"/>
        </authorList>
    </citation>
    <scope>IDENTIFICATION</scope>
</reference>
<dbReference type="SUPFAM" id="SSF52172">
    <property type="entry name" value="CheY-like"/>
    <property type="match status" value="1"/>
</dbReference>
<keyword evidence="2" id="KW-0597">Phosphoprotein</keyword>
<dbReference type="Proteomes" id="UP000026961">
    <property type="component" value="Chromosome 8"/>
</dbReference>
<keyword evidence="5" id="KW-1185">Reference proteome</keyword>
<dbReference type="STRING" id="40148.A0A0E0AUV9"/>
<dbReference type="InterPro" id="IPR001789">
    <property type="entry name" value="Sig_transdc_resp-reg_receiver"/>
</dbReference>
<dbReference type="Gene3D" id="3.40.50.2300">
    <property type="match status" value="1"/>
</dbReference>
<dbReference type="EnsemblPlants" id="OGLUM08G14090.1">
    <property type="protein sequence ID" value="OGLUM08G14090.1"/>
    <property type="gene ID" value="OGLUM08G14090"/>
</dbReference>
<dbReference type="Pfam" id="PF00072">
    <property type="entry name" value="Response_reg"/>
    <property type="match status" value="1"/>
</dbReference>
<accession>A0A0E0AUV9</accession>
<dbReference type="GO" id="GO:0000160">
    <property type="term" value="P:phosphorelay signal transduction system"/>
    <property type="evidence" value="ECO:0007669"/>
    <property type="project" value="UniProtKB-KW"/>
</dbReference>
<dbReference type="PANTHER" id="PTHR43874">
    <property type="entry name" value="TWO-COMPONENT RESPONSE REGULATOR"/>
    <property type="match status" value="1"/>
</dbReference>